<dbReference type="GO" id="GO:0046872">
    <property type="term" value="F:metal ion binding"/>
    <property type="evidence" value="ECO:0007669"/>
    <property type="project" value="UniProtKB-KW"/>
</dbReference>
<keyword evidence="13" id="KW-0464">Manganese</keyword>
<sequence length="210" mass="24220">MNHYMKQYYEEGKLEIGLDEAGRGCLLGPVFTAGVILNDFNFNPPPYEIKDSKKCSPRVRKALRRYIEENSIAYSVEMINTDRIDQVNILNATMEGMEKCIDNITSAINVDRLLVDGNYFPPYMHKSTFEFIPHTCITGGDDKYYNIAAASILAKEYRDEYIIHLCETNNILDDYDIRNNKGYGTKTHMLALKEYGPTEFHRKSFKPCQI</sequence>
<dbReference type="Pfam" id="PF01351">
    <property type="entry name" value="RNase_HII"/>
    <property type="match status" value="1"/>
</dbReference>
<dbReference type="GO" id="GO:0006298">
    <property type="term" value="P:mismatch repair"/>
    <property type="evidence" value="ECO:0007669"/>
    <property type="project" value="TreeGrafter"/>
</dbReference>
<accession>A0A6C0FHG0</accession>
<dbReference type="InterPro" id="IPR022898">
    <property type="entry name" value="RNase_HII"/>
</dbReference>
<comment type="similarity">
    <text evidence="5">Belongs to the RNase HII family.</text>
</comment>
<evidence type="ECO:0000256" key="7">
    <source>
        <dbReference type="ARBA" id="ARBA00019179"/>
    </source>
</evidence>
<evidence type="ECO:0000256" key="13">
    <source>
        <dbReference type="ARBA" id="ARBA00023211"/>
    </source>
</evidence>
<evidence type="ECO:0000256" key="3">
    <source>
        <dbReference type="ARBA" id="ARBA00001946"/>
    </source>
</evidence>
<reference evidence="15" key="1">
    <citation type="journal article" date="2020" name="Nature">
        <title>Giant virus diversity and host interactions through global metagenomics.</title>
        <authorList>
            <person name="Schulz F."/>
            <person name="Roux S."/>
            <person name="Paez-Espino D."/>
            <person name="Jungbluth S."/>
            <person name="Walsh D.A."/>
            <person name="Denef V.J."/>
            <person name="McMahon K.D."/>
            <person name="Konstantinidis K.T."/>
            <person name="Eloe-Fadrosh E.A."/>
            <person name="Kyrpides N.C."/>
            <person name="Woyke T."/>
        </authorList>
    </citation>
    <scope>NUCLEOTIDE SEQUENCE</scope>
    <source>
        <strain evidence="15">GVMAG-S-ERX556126-94</strain>
    </source>
</reference>
<dbReference type="PANTHER" id="PTHR10954:SF18">
    <property type="entry name" value="RIBONUCLEASE HII"/>
    <property type="match status" value="1"/>
</dbReference>
<dbReference type="NCBIfam" id="NF000595">
    <property type="entry name" value="PRK00015.1-3"/>
    <property type="match status" value="1"/>
</dbReference>
<keyword evidence="10" id="KW-0479">Metal-binding</keyword>
<keyword evidence="12" id="KW-0378">Hydrolase</keyword>
<evidence type="ECO:0000259" key="14">
    <source>
        <dbReference type="PROSITE" id="PS51975"/>
    </source>
</evidence>
<comment type="catalytic activity">
    <reaction evidence="1">
        <text>Endonucleolytic cleavage to 5'-phosphomonoester.</text>
        <dbReference type="EC" id="3.1.26.4"/>
    </reaction>
</comment>
<evidence type="ECO:0000313" key="15">
    <source>
        <dbReference type="EMBL" id="QHT39050.1"/>
    </source>
</evidence>
<evidence type="ECO:0000256" key="12">
    <source>
        <dbReference type="ARBA" id="ARBA00022801"/>
    </source>
</evidence>
<evidence type="ECO:0000256" key="11">
    <source>
        <dbReference type="ARBA" id="ARBA00022759"/>
    </source>
</evidence>
<dbReference type="PROSITE" id="PS51975">
    <property type="entry name" value="RNASE_H_2"/>
    <property type="match status" value="1"/>
</dbReference>
<dbReference type="InterPro" id="IPR012337">
    <property type="entry name" value="RNaseH-like_sf"/>
</dbReference>
<evidence type="ECO:0000256" key="5">
    <source>
        <dbReference type="ARBA" id="ARBA00007383"/>
    </source>
</evidence>
<dbReference type="InterPro" id="IPR024567">
    <property type="entry name" value="RNase_HII/HIII_dom"/>
</dbReference>
<evidence type="ECO:0000256" key="10">
    <source>
        <dbReference type="ARBA" id="ARBA00022723"/>
    </source>
</evidence>
<evidence type="ECO:0000256" key="6">
    <source>
        <dbReference type="ARBA" id="ARBA00012180"/>
    </source>
</evidence>
<dbReference type="GO" id="GO:0003723">
    <property type="term" value="F:RNA binding"/>
    <property type="evidence" value="ECO:0007669"/>
    <property type="project" value="InterPro"/>
</dbReference>
<organism evidence="15">
    <name type="scientific">viral metagenome</name>
    <dbReference type="NCBI Taxonomy" id="1070528"/>
    <lineage>
        <taxon>unclassified sequences</taxon>
        <taxon>metagenomes</taxon>
        <taxon>organismal metagenomes</taxon>
    </lineage>
</organism>
<evidence type="ECO:0000256" key="8">
    <source>
        <dbReference type="ARBA" id="ARBA00022490"/>
    </source>
</evidence>
<protein>
    <recommendedName>
        <fullName evidence="7">Ribonuclease HII</fullName>
        <ecNumber evidence="6">3.1.26.4</ecNumber>
    </recommendedName>
</protein>
<dbReference type="SUPFAM" id="SSF53098">
    <property type="entry name" value="Ribonuclease H-like"/>
    <property type="match status" value="1"/>
</dbReference>
<dbReference type="CDD" id="cd07182">
    <property type="entry name" value="RNase_HII_bacteria_HII_like"/>
    <property type="match status" value="1"/>
</dbReference>
<comment type="cofactor">
    <cofactor evidence="2">
        <name>Mn(2+)</name>
        <dbReference type="ChEBI" id="CHEBI:29035"/>
    </cofactor>
</comment>
<dbReference type="InterPro" id="IPR001352">
    <property type="entry name" value="RNase_HII/HIII"/>
</dbReference>
<feature type="domain" description="RNase H type-2" evidence="14">
    <location>
        <begin position="13"/>
        <end position="210"/>
    </location>
</feature>
<dbReference type="GO" id="GO:0032299">
    <property type="term" value="C:ribonuclease H2 complex"/>
    <property type="evidence" value="ECO:0007669"/>
    <property type="project" value="TreeGrafter"/>
</dbReference>
<evidence type="ECO:0000256" key="2">
    <source>
        <dbReference type="ARBA" id="ARBA00001936"/>
    </source>
</evidence>
<comment type="subcellular location">
    <subcellularLocation>
        <location evidence="4">Cytoplasm</location>
    </subcellularLocation>
</comment>
<proteinExistence type="inferred from homology"/>
<dbReference type="InterPro" id="IPR036397">
    <property type="entry name" value="RNaseH_sf"/>
</dbReference>
<dbReference type="GO" id="GO:0004523">
    <property type="term" value="F:RNA-DNA hybrid ribonuclease activity"/>
    <property type="evidence" value="ECO:0007669"/>
    <property type="project" value="UniProtKB-EC"/>
</dbReference>
<dbReference type="EC" id="3.1.26.4" evidence="6"/>
<evidence type="ECO:0000256" key="4">
    <source>
        <dbReference type="ARBA" id="ARBA00004496"/>
    </source>
</evidence>
<keyword evidence="11" id="KW-0255">Endonuclease</keyword>
<name>A0A6C0FHG0_9ZZZZ</name>
<dbReference type="PANTHER" id="PTHR10954">
    <property type="entry name" value="RIBONUCLEASE H2 SUBUNIT A"/>
    <property type="match status" value="1"/>
</dbReference>
<dbReference type="GO" id="GO:0043137">
    <property type="term" value="P:DNA replication, removal of RNA primer"/>
    <property type="evidence" value="ECO:0007669"/>
    <property type="project" value="TreeGrafter"/>
</dbReference>
<dbReference type="AlphaFoldDB" id="A0A6C0FHG0"/>
<keyword evidence="9" id="KW-0540">Nuclease</keyword>
<dbReference type="Gene3D" id="3.30.420.10">
    <property type="entry name" value="Ribonuclease H-like superfamily/Ribonuclease H"/>
    <property type="match status" value="1"/>
</dbReference>
<dbReference type="EMBL" id="MN738838">
    <property type="protein sequence ID" value="QHT39050.1"/>
    <property type="molecule type" value="Genomic_DNA"/>
</dbReference>
<dbReference type="GO" id="GO:0005737">
    <property type="term" value="C:cytoplasm"/>
    <property type="evidence" value="ECO:0007669"/>
    <property type="project" value="UniProtKB-SubCell"/>
</dbReference>
<evidence type="ECO:0000256" key="1">
    <source>
        <dbReference type="ARBA" id="ARBA00000077"/>
    </source>
</evidence>
<keyword evidence="8" id="KW-0963">Cytoplasm</keyword>
<comment type="cofactor">
    <cofactor evidence="3">
        <name>Mg(2+)</name>
        <dbReference type="ChEBI" id="CHEBI:18420"/>
    </cofactor>
</comment>
<evidence type="ECO:0000256" key="9">
    <source>
        <dbReference type="ARBA" id="ARBA00022722"/>
    </source>
</evidence>